<dbReference type="RefSeq" id="WP_283173605.1">
    <property type="nucleotide sequence ID" value="NZ_JAPNOA010000026.1"/>
</dbReference>
<reference evidence="12" key="1">
    <citation type="submission" date="2022-11" db="EMBL/GenBank/DDBJ databases">
        <title>Parathalassolutuus dongxingensis gen. nov., sp. nov., a novel member of family Oceanospirillaceae isolated from a coastal shrimp pond in Guangxi, China.</title>
        <authorList>
            <person name="Chen H."/>
        </authorList>
    </citation>
    <scope>NUCLEOTIDE SEQUENCE</scope>
    <source>
        <strain evidence="12">G-43</strain>
    </source>
</reference>
<dbReference type="GO" id="GO:0005737">
    <property type="term" value="C:cytoplasm"/>
    <property type="evidence" value="ECO:0007669"/>
    <property type="project" value="TreeGrafter"/>
</dbReference>
<dbReference type="Proteomes" id="UP001150830">
    <property type="component" value="Unassembled WGS sequence"/>
</dbReference>
<comment type="pathway">
    <text evidence="3 9 10">Sulfur metabolism; hydrogen sulfide biosynthesis; sulfite from sulfate: step 2/3.</text>
</comment>
<evidence type="ECO:0000256" key="4">
    <source>
        <dbReference type="ARBA" id="ARBA00012121"/>
    </source>
</evidence>
<keyword evidence="5 9" id="KW-0808">Transferase</keyword>
<organism evidence="12 13">
    <name type="scientific">Parathalassolituus penaei</name>
    <dbReference type="NCBI Taxonomy" id="2997323"/>
    <lineage>
        <taxon>Bacteria</taxon>
        <taxon>Pseudomonadati</taxon>
        <taxon>Pseudomonadota</taxon>
        <taxon>Gammaproteobacteria</taxon>
        <taxon>Oceanospirillales</taxon>
        <taxon>Oceanospirillaceae</taxon>
        <taxon>Parathalassolituus</taxon>
    </lineage>
</organism>
<dbReference type="InterPro" id="IPR050512">
    <property type="entry name" value="Sulf_AdTrans/APS_kinase"/>
</dbReference>
<feature type="domain" description="APS kinase" evidence="11">
    <location>
        <begin position="26"/>
        <end position="174"/>
    </location>
</feature>
<dbReference type="GO" id="GO:0070814">
    <property type="term" value="P:hydrogen sulfide biosynthetic process"/>
    <property type="evidence" value="ECO:0007669"/>
    <property type="project" value="UniProtKB-UniRule"/>
</dbReference>
<sequence>MPQTHLHWHHHPVQQSQRAAMKGQRAFVLWFTGLSGSGKSSIAGAVECLLAERGRHTYLLDGDNVRYGLCADLGFSRADRTENIRRVGEVASLMVDAGLIVLAAFISPERAQRKNVRQRLPAGQFIEVFVDVPLPVCESRDVKGLYQKARAGLIIDFTGVHSGYEAPENPEIVIRNHQIDIDAAAAQVLDYLQREGYLDRSDI</sequence>
<dbReference type="GO" id="GO:0019379">
    <property type="term" value="P:sulfate assimilation, phosphoadenylyl sulfate reduction by phosphoadenylyl-sulfate reductase (thioredoxin)"/>
    <property type="evidence" value="ECO:0007669"/>
    <property type="project" value="TreeGrafter"/>
</dbReference>
<comment type="caution">
    <text evidence="12">The sequence shown here is derived from an EMBL/GenBank/DDBJ whole genome shotgun (WGS) entry which is preliminary data.</text>
</comment>
<evidence type="ECO:0000256" key="7">
    <source>
        <dbReference type="ARBA" id="ARBA00022777"/>
    </source>
</evidence>
<dbReference type="InterPro" id="IPR027417">
    <property type="entry name" value="P-loop_NTPase"/>
</dbReference>
<keyword evidence="6 9" id="KW-0547">Nucleotide-binding</keyword>
<dbReference type="InterPro" id="IPR059117">
    <property type="entry name" value="APS_kinase_dom"/>
</dbReference>
<evidence type="ECO:0000259" key="11">
    <source>
        <dbReference type="Pfam" id="PF01583"/>
    </source>
</evidence>
<evidence type="ECO:0000256" key="1">
    <source>
        <dbReference type="ARBA" id="ARBA00001823"/>
    </source>
</evidence>
<evidence type="ECO:0000256" key="6">
    <source>
        <dbReference type="ARBA" id="ARBA00022741"/>
    </source>
</evidence>
<evidence type="ECO:0000256" key="8">
    <source>
        <dbReference type="ARBA" id="ARBA00022840"/>
    </source>
</evidence>
<dbReference type="CDD" id="cd02027">
    <property type="entry name" value="APSK"/>
    <property type="match status" value="1"/>
</dbReference>
<dbReference type="GO" id="GO:0005524">
    <property type="term" value="F:ATP binding"/>
    <property type="evidence" value="ECO:0007669"/>
    <property type="project" value="UniProtKB-UniRule"/>
</dbReference>
<dbReference type="InterPro" id="IPR002891">
    <property type="entry name" value="APS"/>
</dbReference>
<dbReference type="EMBL" id="JAPNOA010000026">
    <property type="protein sequence ID" value="MCY0965393.1"/>
    <property type="molecule type" value="Genomic_DNA"/>
</dbReference>
<comment type="similarity">
    <text evidence="9 10">Belongs to the APS kinase family.</text>
</comment>
<protein>
    <recommendedName>
        <fullName evidence="4 9">Adenylyl-sulfate kinase</fullName>
        <ecNumber evidence="4 9">2.7.1.25</ecNumber>
    </recommendedName>
    <alternativeName>
        <fullName evidence="9">APS kinase</fullName>
    </alternativeName>
    <alternativeName>
        <fullName evidence="9">ATP adenosine-5'-phosphosulfate 3'-phosphotransferase</fullName>
    </alternativeName>
    <alternativeName>
        <fullName evidence="9">Adenosine-5'-phosphosulfate kinase</fullName>
    </alternativeName>
</protein>
<evidence type="ECO:0000256" key="2">
    <source>
        <dbReference type="ARBA" id="ARBA00002632"/>
    </source>
</evidence>
<dbReference type="NCBIfam" id="TIGR00455">
    <property type="entry name" value="apsK"/>
    <property type="match status" value="1"/>
</dbReference>
<keyword evidence="7 9" id="KW-0418">Kinase</keyword>
<evidence type="ECO:0000313" key="13">
    <source>
        <dbReference type="Proteomes" id="UP001150830"/>
    </source>
</evidence>
<accession>A0A9X3ITQ0</accession>
<dbReference type="FunFam" id="3.40.50.300:FF:000212">
    <property type="entry name" value="Adenylyl-sulfate kinase"/>
    <property type="match status" value="1"/>
</dbReference>
<dbReference type="Gene3D" id="3.40.50.300">
    <property type="entry name" value="P-loop containing nucleotide triphosphate hydrolases"/>
    <property type="match status" value="1"/>
</dbReference>
<keyword evidence="8 9" id="KW-0067">ATP-binding</keyword>
<feature type="binding site" evidence="9">
    <location>
        <begin position="33"/>
        <end position="40"/>
    </location>
    <ligand>
        <name>ATP</name>
        <dbReference type="ChEBI" id="CHEBI:30616"/>
    </ligand>
</feature>
<dbReference type="AlphaFoldDB" id="A0A9X3ITQ0"/>
<dbReference type="NCBIfam" id="NF003013">
    <property type="entry name" value="PRK03846.1"/>
    <property type="match status" value="1"/>
</dbReference>
<dbReference type="EC" id="2.7.1.25" evidence="4 9"/>
<dbReference type="GO" id="GO:0004781">
    <property type="term" value="F:sulfate adenylyltransferase (ATP) activity"/>
    <property type="evidence" value="ECO:0007669"/>
    <property type="project" value="TreeGrafter"/>
</dbReference>
<dbReference type="Pfam" id="PF01583">
    <property type="entry name" value="APS_kinase"/>
    <property type="match status" value="1"/>
</dbReference>
<evidence type="ECO:0000256" key="10">
    <source>
        <dbReference type="RuleBase" id="RU004347"/>
    </source>
</evidence>
<evidence type="ECO:0000256" key="5">
    <source>
        <dbReference type="ARBA" id="ARBA00022679"/>
    </source>
</evidence>
<evidence type="ECO:0000256" key="9">
    <source>
        <dbReference type="HAMAP-Rule" id="MF_00065"/>
    </source>
</evidence>
<dbReference type="SUPFAM" id="SSF52540">
    <property type="entry name" value="P-loop containing nucleoside triphosphate hydrolases"/>
    <property type="match status" value="1"/>
</dbReference>
<dbReference type="PANTHER" id="PTHR42700:SF3">
    <property type="entry name" value="BIFUNCTIONAL SAT_APS KINASE-RELATED"/>
    <property type="match status" value="1"/>
</dbReference>
<comment type="catalytic activity">
    <reaction evidence="1 9 10">
        <text>adenosine 5'-phosphosulfate + ATP = 3'-phosphoadenylyl sulfate + ADP + H(+)</text>
        <dbReference type="Rhea" id="RHEA:24152"/>
        <dbReference type="ChEBI" id="CHEBI:15378"/>
        <dbReference type="ChEBI" id="CHEBI:30616"/>
        <dbReference type="ChEBI" id="CHEBI:58243"/>
        <dbReference type="ChEBI" id="CHEBI:58339"/>
        <dbReference type="ChEBI" id="CHEBI:456216"/>
        <dbReference type="EC" id="2.7.1.25"/>
    </reaction>
</comment>
<proteinExistence type="inferred from homology"/>
<dbReference type="PANTHER" id="PTHR42700">
    <property type="entry name" value="SULFATE ADENYLYLTRANSFERASE"/>
    <property type="match status" value="1"/>
</dbReference>
<dbReference type="GO" id="GO:0004020">
    <property type="term" value="F:adenylylsulfate kinase activity"/>
    <property type="evidence" value="ECO:0007669"/>
    <property type="project" value="UniProtKB-UniRule"/>
</dbReference>
<name>A0A9X3ITQ0_9GAMM</name>
<evidence type="ECO:0000256" key="3">
    <source>
        <dbReference type="ARBA" id="ARBA00004806"/>
    </source>
</evidence>
<comment type="function">
    <text evidence="2 9 10">Catalyzes the synthesis of activated sulfate.</text>
</comment>
<keyword evidence="9" id="KW-0597">Phosphoprotein</keyword>
<gene>
    <name evidence="9 12" type="primary">cysC</name>
    <name evidence="12" type="ORF">OUO13_09360</name>
</gene>
<dbReference type="HAMAP" id="MF_00065">
    <property type="entry name" value="Adenylyl_sulf_kinase"/>
    <property type="match status" value="1"/>
</dbReference>
<dbReference type="GO" id="GO:0010134">
    <property type="term" value="P:sulfate assimilation via adenylyl sulfate reduction"/>
    <property type="evidence" value="ECO:0007669"/>
    <property type="project" value="TreeGrafter"/>
</dbReference>
<keyword evidence="13" id="KW-1185">Reference proteome</keyword>
<evidence type="ECO:0000313" key="12">
    <source>
        <dbReference type="EMBL" id="MCY0965393.1"/>
    </source>
</evidence>
<feature type="active site" description="Phosphoserine intermediate" evidence="9">
    <location>
        <position position="107"/>
    </location>
</feature>